<evidence type="ECO:0000313" key="3">
    <source>
        <dbReference type="EMBL" id="KAK6304817.1"/>
    </source>
</evidence>
<gene>
    <name evidence="3" type="ORF">J4Q44_G00254030</name>
</gene>
<reference evidence="3 4" key="1">
    <citation type="submission" date="2021-04" db="EMBL/GenBank/DDBJ databases">
        <authorList>
            <person name="De Guttry C."/>
            <person name="Zahm M."/>
            <person name="Klopp C."/>
            <person name="Cabau C."/>
            <person name="Louis A."/>
            <person name="Berthelot C."/>
            <person name="Parey E."/>
            <person name="Roest Crollius H."/>
            <person name="Montfort J."/>
            <person name="Robinson-Rechavi M."/>
            <person name="Bucao C."/>
            <person name="Bouchez O."/>
            <person name="Gislard M."/>
            <person name="Lluch J."/>
            <person name="Milhes M."/>
            <person name="Lampietro C."/>
            <person name="Lopez Roques C."/>
            <person name="Donnadieu C."/>
            <person name="Braasch I."/>
            <person name="Desvignes T."/>
            <person name="Postlethwait J."/>
            <person name="Bobe J."/>
            <person name="Wedekind C."/>
            <person name="Guiguen Y."/>
        </authorList>
    </citation>
    <scope>NUCLEOTIDE SEQUENCE [LARGE SCALE GENOMIC DNA]</scope>
    <source>
        <strain evidence="3">Cs_M1</strain>
        <tissue evidence="3">Blood</tissue>
    </source>
</reference>
<keyword evidence="1" id="KW-0472">Membrane</keyword>
<organism evidence="3 4">
    <name type="scientific">Coregonus suidteri</name>
    <dbReference type="NCBI Taxonomy" id="861788"/>
    <lineage>
        <taxon>Eukaryota</taxon>
        <taxon>Metazoa</taxon>
        <taxon>Chordata</taxon>
        <taxon>Craniata</taxon>
        <taxon>Vertebrata</taxon>
        <taxon>Euteleostomi</taxon>
        <taxon>Actinopterygii</taxon>
        <taxon>Neopterygii</taxon>
        <taxon>Teleostei</taxon>
        <taxon>Protacanthopterygii</taxon>
        <taxon>Salmoniformes</taxon>
        <taxon>Salmonidae</taxon>
        <taxon>Coregoninae</taxon>
        <taxon>Coregonus</taxon>
    </lineage>
</organism>
<keyword evidence="4" id="KW-1185">Reference proteome</keyword>
<dbReference type="Gene3D" id="1.10.10.10">
    <property type="entry name" value="Winged helix-like DNA-binding domain superfamily/Winged helix DNA-binding domain"/>
    <property type="match status" value="1"/>
</dbReference>
<dbReference type="Pfam" id="PF18744">
    <property type="entry name" value="SNAD1"/>
    <property type="match status" value="1"/>
</dbReference>
<keyword evidence="1" id="KW-0812">Transmembrane</keyword>
<comment type="caution">
    <text evidence="3">The sequence shown here is derived from an EMBL/GenBank/DDBJ whole genome shotgun (WGS) entry which is preliminary data.</text>
</comment>
<dbReference type="Pfam" id="PF25787">
    <property type="entry name" value="HTH_SB"/>
    <property type="match status" value="1"/>
</dbReference>
<dbReference type="EMBL" id="JAGTTL010000023">
    <property type="protein sequence ID" value="KAK6304817.1"/>
    <property type="molecule type" value="Genomic_DNA"/>
</dbReference>
<evidence type="ECO:0000259" key="2">
    <source>
        <dbReference type="Pfam" id="PF25787"/>
    </source>
</evidence>
<keyword evidence="1" id="KW-1133">Transmembrane helix</keyword>
<sequence length="278" mass="31654">MAKTKELSKDVRDKIVDLHKAGMGYKTIAKQLEDIRQPSTISMCVAMMGVVLLFLLALWPGGKVDAIDGQVLANVVQELRRFGLEGHQYAMAVRLTQQQCTGNVINFNIGVQPQEVQQILMTGNVYIGNRLIAATPNTYHAEYRLLWHDGTNPSRMQTLLRAANRNECIVFFSTYSPCLERCNVLGGATSILPFMDVFRAWNDNQKAFVFSSVWNPTISHSLMIKPTKTQVFDSFMRINEFINLFRCVTYKDPKTLKEIKSCHHCNNENREDCLYGYN</sequence>
<dbReference type="InterPro" id="IPR057667">
    <property type="entry name" value="HTH_SB"/>
</dbReference>
<evidence type="ECO:0000313" key="4">
    <source>
        <dbReference type="Proteomes" id="UP001356427"/>
    </source>
</evidence>
<dbReference type="AlphaFoldDB" id="A0AAN8L472"/>
<feature type="transmembrane region" description="Helical" evidence="1">
    <location>
        <begin position="40"/>
        <end position="59"/>
    </location>
</feature>
<accession>A0AAN8L472</accession>
<dbReference type="InterPro" id="IPR040958">
    <property type="entry name" value="SNAD1"/>
</dbReference>
<name>A0AAN8L472_9TELE</name>
<evidence type="ECO:0000256" key="1">
    <source>
        <dbReference type="SAM" id="Phobius"/>
    </source>
</evidence>
<proteinExistence type="predicted"/>
<dbReference type="InterPro" id="IPR036388">
    <property type="entry name" value="WH-like_DNA-bd_sf"/>
</dbReference>
<feature type="domain" description="Sleeping Beauty transposase HTH" evidence="2">
    <location>
        <begin position="1"/>
        <end position="33"/>
    </location>
</feature>
<dbReference type="Proteomes" id="UP001356427">
    <property type="component" value="Unassembled WGS sequence"/>
</dbReference>
<protein>
    <recommendedName>
        <fullName evidence="2">Sleeping Beauty transposase HTH domain-containing protein</fullName>
    </recommendedName>
</protein>